<proteinExistence type="predicted"/>
<dbReference type="AlphaFoldDB" id="A0A212F024"/>
<keyword evidence="4" id="KW-1185">Reference proteome</keyword>
<feature type="region of interest" description="Disordered" evidence="2">
    <location>
        <begin position="1"/>
        <end position="30"/>
    </location>
</feature>
<dbReference type="OrthoDB" id="7471674at2759"/>
<organism evidence="3 4">
    <name type="scientific">Danaus plexippus plexippus</name>
    <dbReference type="NCBI Taxonomy" id="278856"/>
    <lineage>
        <taxon>Eukaryota</taxon>
        <taxon>Metazoa</taxon>
        <taxon>Ecdysozoa</taxon>
        <taxon>Arthropoda</taxon>
        <taxon>Hexapoda</taxon>
        <taxon>Insecta</taxon>
        <taxon>Pterygota</taxon>
        <taxon>Neoptera</taxon>
        <taxon>Endopterygota</taxon>
        <taxon>Lepidoptera</taxon>
        <taxon>Glossata</taxon>
        <taxon>Ditrysia</taxon>
        <taxon>Papilionoidea</taxon>
        <taxon>Nymphalidae</taxon>
        <taxon>Danainae</taxon>
        <taxon>Danaini</taxon>
        <taxon>Danaina</taxon>
        <taxon>Danaus</taxon>
        <taxon>Danaus</taxon>
    </lineage>
</organism>
<feature type="coiled-coil region" evidence="1">
    <location>
        <begin position="191"/>
        <end position="222"/>
    </location>
</feature>
<dbReference type="KEGG" id="dpl:KGM_211414"/>
<protein>
    <submittedName>
        <fullName evidence="3">Uncharacterized protein</fullName>
    </submittedName>
</protein>
<keyword evidence="1" id="KW-0175">Coiled coil</keyword>
<dbReference type="Proteomes" id="UP000007151">
    <property type="component" value="Unassembled WGS sequence"/>
</dbReference>
<evidence type="ECO:0000313" key="3">
    <source>
        <dbReference type="EMBL" id="OWR47044.1"/>
    </source>
</evidence>
<reference evidence="3 4" key="1">
    <citation type="journal article" date="2011" name="Cell">
        <title>The monarch butterfly genome yields insights into long-distance migration.</title>
        <authorList>
            <person name="Zhan S."/>
            <person name="Merlin C."/>
            <person name="Boore J.L."/>
            <person name="Reppert S.M."/>
        </authorList>
    </citation>
    <scope>NUCLEOTIDE SEQUENCE [LARGE SCALE GENOMIC DNA]</scope>
    <source>
        <strain evidence="3">F-2</strain>
    </source>
</reference>
<evidence type="ECO:0000256" key="1">
    <source>
        <dbReference type="SAM" id="Coils"/>
    </source>
</evidence>
<dbReference type="eggNOG" id="ENOG502TM2C">
    <property type="taxonomic scope" value="Eukaryota"/>
</dbReference>
<comment type="caution">
    <text evidence="3">The sequence shown here is derived from an EMBL/GenBank/DDBJ whole genome shotgun (WGS) entry which is preliminary data.</text>
</comment>
<evidence type="ECO:0000313" key="4">
    <source>
        <dbReference type="Proteomes" id="UP000007151"/>
    </source>
</evidence>
<accession>A0A212F024</accession>
<dbReference type="EMBL" id="AGBW02011206">
    <property type="protein sequence ID" value="OWR47044.1"/>
    <property type="molecule type" value="Genomic_DNA"/>
</dbReference>
<name>A0A212F024_DANPL</name>
<gene>
    <name evidence="3" type="ORF">KGM_211414</name>
</gene>
<feature type="compositionally biased region" description="Basic residues" evidence="2">
    <location>
        <begin position="1"/>
        <end position="25"/>
    </location>
</feature>
<sequence>MEKPVRYKQKNKKPASKPKSAKKRKSDGPTCSMFLAELTRRLAHKKKAEEESSKTIVQTIVDSITNALPVVFTKKTPPRKESPTKIETLQSYAPELIPNDTIDIPRPVLSSSNLPLLNETQILASGFKIPKMPFVSSEVFKPQASKKAKPVTEDMAVNTGGETDVASEIAKHVGTLRKISLIAEEFNQKTAKNLKEIVDSVQEDLMKKLEEIQAEQRALSTERQLSIDGRHETMQ</sequence>
<evidence type="ECO:0000256" key="2">
    <source>
        <dbReference type="SAM" id="MobiDB-lite"/>
    </source>
</evidence>